<dbReference type="AlphaFoldDB" id="A0A0M3JZY2"/>
<feature type="compositionally biased region" description="Low complexity" evidence="1">
    <location>
        <begin position="346"/>
        <end position="357"/>
    </location>
</feature>
<dbReference type="EMBL" id="UYRR01031418">
    <property type="protein sequence ID" value="VDK49928.1"/>
    <property type="molecule type" value="Genomic_DNA"/>
</dbReference>
<keyword evidence="2" id="KW-0732">Signal</keyword>
<evidence type="ECO:0000256" key="2">
    <source>
        <dbReference type="SAM" id="SignalP"/>
    </source>
</evidence>
<feature type="compositionally biased region" description="Low complexity" evidence="1">
    <location>
        <begin position="203"/>
        <end position="218"/>
    </location>
</feature>
<reference evidence="5" key="1">
    <citation type="submission" date="2017-02" db="UniProtKB">
        <authorList>
            <consortium name="WormBaseParasite"/>
        </authorList>
    </citation>
    <scope>IDENTIFICATION</scope>
</reference>
<accession>A0A0M3JZY2</accession>
<organism evidence="5">
    <name type="scientific">Anisakis simplex</name>
    <name type="common">Herring worm</name>
    <dbReference type="NCBI Taxonomy" id="6269"/>
    <lineage>
        <taxon>Eukaryota</taxon>
        <taxon>Metazoa</taxon>
        <taxon>Ecdysozoa</taxon>
        <taxon>Nematoda</taxon>
        <taxon>Chromadorea</taxon>
        <taxon>Rhabditida</taxon>
        <taxon>Spirurina</taxon>
        <taxon>Ascaridomorpha</taxon>
        <taxon>Ascaridoidea</taxon>
        <taxon>Anisakidae</taxon>
        <taxon>Anisakis</taxon>
        <taxon>Anisakis simplex complex</taxon>
    </lineage>
</organism>
<evidence type="ECO:0000313" key="4">
    <source>
        <dbReference type="Proteomes" id="UP000267096"/>
    </source>
</evidence>
<evidence type="ECO:0000256" key="1">
    <source>
        <dbReference type="SAM" id="MobiDB-lite"/>
    </source>
</evidence>
<dbReference type="WBParaSite" id="ASIM_0001409701-mRNA-1">
    <property type="protein sequence ID" value="ASIM_0001409701-mRNA-1"/>
    <property type="gene ID" value="ASIM_0001409701"/>
</dbReference>
<feature type="chain" id="PRO_5043121247" evidence="2">
    <location>
        <begin position="17"/>
        <end position="499"/>
    </location>
</feature>
<feature type="region of interest" description="Disordered" evidence="1">
    <location>
        <begin position="184"/>
        <end position="262"/>
    </location>
</feature>
<name>A0A0M3JZY2_ANISI</name>
<proteinExistence type="predicted"/>
<evidence type="ECO:0000313" key="3">
    <source>
        <dbReference type="EMBL" id="VDK49928.1"/>
    </source>
</evidence>
<feature type="compositionally biased region" description="Low complexity" evidence="1">
    <location>
        <begin position="226"/>
        <end position="241"/>
    </location>
</feature>
<feature type="compositionally biased region" description="Polar residues" evidence="1">
    <location>
        <begin position="184"/>
        <end position="202"/>
    </location>
</feature>
<dbReference type="OrthoDB" id="5876340at2759"/>
<reference evidence="3 4" key="2">
    <citation type="submission" date="2018-11" db="EMBL/GenBank/DDBJ databases">
        <authorList>
            <consortium name="Pathogen Informatics"/>
        </authorList>
    </citation>
    <scope>NUCLEOTIDE SEQUENCE [LARGE SCALE GENOMIC DNA]</scope>
</reference>
<feature type="region of interest" description="Disordered" evidence="1">
    <location>
        <begin position="318"/>
        <end position="357"/>
    </location>
</feature>
<sequence length="499" mass="54557">MNILIIFLSLPIFVCGINTIRPIHNLPNARAHRYMAALGTTSDTRFVTLMPPLSKSAQLLLTQHHQNRINRHAKLQRAVSAPKMDSDAVIHAIATPHDQSLASLRVDGHSDGIIRVKASGVTQSKNFILPEAIFDSLDEPLDHRTDSRLIDNDAYLNSNSIQDELFVRKQVQRTTLQVHKYSTTTPIPNAHSHNVTKISTAPSNTTSNDNDNIISNSTVNKYYTGDNNNNINDEDQNNNSDAITIPPSNTLTSKPPPRALSSRVLPTRITPNDFPSSTQAPLLPHLVSTRFQIPSVSESSKFAASASSMFRMPNQIASSLPQTPHSIAKPTHLNKSPSFETTPPKSSSNSTIRRPSSALRSTAVVPYGAVPSEMSPWIALPVLVNTTAAQQIGLIVYPSQKASFAANNNIPASPSFSAQQSSINNIPFTNNLRTVNSTMATPSPTDDTLGCSWDFITNSCKDIFNVNWCTQCHDFGNVFVHNCKCIVRNATPPKPTFLT</sequence>
<keyword evidence="4" id="KW-1185">Reference proteome</keyword>
<feature type="compositionally biased region" description="Polar residues" evidence="1">
    <location>
        <begin position="333"/>
        <end position="345"/>
    </location>
</feature>
<evidence type="ECO:0000313" key="5">
    <source>
        <dbReference type="WBParaSite" id="ASIM_0001409701-mRNA-1"/>
    </source>
</evidence>
<gene>
    <name evidence="3" type="ORF">ASIM_LOCUS13525</name>
</gene>
<dbReference type="Proteomes" id="UP000267096">
    <property type="component" value="Unassembled WGS sequence"/>
</dbReference>
<feature type="signal peptide" evidence="2">
    <location>
        <begin position="1"/>
        <end position="16"/>
    </location>
</feature>
<protein>
    <submittedName>
        <fullName evidence="5">Phorbol-ester/DAG-type domain-containing protein</fullName>
    </submittedName>
</protein>